<dbReference type="GO" id="GO:0016020">
    <property type="term" value="C:membrane"/>
    <property type="evidence" value="ECO:0007669"/>
    <property type="project" value="GOC"/>
</dbReference>
<evidence type="ECO:0000256" key="2">
    <source>
        <dbReference type="ARBA" id="ARBA00022801"/>
    </source>
</evidence>
<evidence type="ECO:0000256" key="4">
    <source>
        <dbReference type="PIRSR" id="PIRSR606823-2"/>
    </source>
</evidence>
<dbReference type="OMA" id="GTTVQTC"/>
<dbReference type="InterPro" id="IPR038445">
    <property type="entry name" value="NCDase_C_sf"/>
</dbReference>
<dbReference type="EMBL" id="LUKN01004591">
    <property type="protein sequence ID" value="OAQ95784.1"/>
    <property type="molecule type" value="Genomic_DNA"/>
</dbReference>
<keyword evidence="4" id="KW-0479">Metal-binding</keyword>
<dbReference type="InterPro" id="IPR006823">
    <property type="entry name" value="Ceramidase_alk"/>
</dbReference>
<dbReference type="GO" id="GO:0042759">
    <property type="term" value="P:long-chain fatty acid biosynthetic process"/>
    <property type="evidence" value="ECO:0007669"/>
    <property type="project" value="TreeGrafter"/>
</dbReference>
<evidence type="ECO:0000259" key="8">
    <source>
        <dbReference type="Pfam" id="PF04734"/>
    </source>
</evidence>
<evidence type="ECO:0000259" key="9">
    <source>
        <dbReference type="Pfam" id="PF17048"/>
    </source>
</evidence>
<comment type="catalytic activity">
    <reaction evidence="5">
        <text>an N-acylsphing-4-enine + H2O = sphing-4-enine + a fatty acid</text>
        <dbReference type="Rhea" id="RHEA:20856"/>
        <dbReference type="ChEBI" id="CHEBI:15377"/>
        <dbReference type="ChEBI" id="CHEBI:28868"/>
        <dbReference type="ChEBI" id="CHEBI:52639"/>
        <dbReference type="ChEBI" id="CHEBI:57756"/>
        <dbReference type="EC" id="3.5.1.23"/>
    </reaction>
</comment>
<organism evidence="10 11">
    <name type="scientific">Cordyceps confragosa</name>
    <name type="common">Lecanicillium lecanii</name>
    <dbReference type="NCBI Taxonomy" id="2714763"/>
    <lineage>
        <taxon>Eukaryota</taxon>
        <taxon>Fungi</taxon>
        <taxon>Dikarya</taxon>
        <taxon>Ascomycota</taxon>
        <taxon>Pezizomycotina</taxon>
        <taxon>Sordariomycetes</taxon>
        <taxon>Hypocreomycetidae</taxon>
        <taxon>Hypocreales</taxon>
        <taxon>Cordycipitaceae</taxon>
        <taxon>Akanthomyces</taxon>
    </lineage>
</organism>
<keyword evidence="7" id="KW-0812">Transmembrane</keyword>
<evidence type="ECO:0000256" key="7">
    <source>
        <dbReference type="SAM" id="Phobius"/>
    </source>
</evidence>
<feature type="domain" description="Neutral/alkaline non-lysosomal ceramidase C-terminal" evidence="9">
    <location>
        <begin position="632"/>
        <end position="794"/>
    </location>
</feature>
<reference evidence="10 11" key="1">
    <citation type="submission" date="2016-03" db="EMBL/GenBank/DDBJ databases">
        <title>Fine-scale spatial genetic structure of a fungal parasite of coffee scale insects.</title>
        <authorList>
            <person name="Jackson D."/>
            <person name="Zemenick K.A."/>
            <person name="Malloure B."/>
            <person name="Quandt C.A."/>
            <person name="James T.Y."/>
        </authorList>
    </citation>
    <scope>NUCLEOTIDE SEQUENCE [LARGE SCALE GENOMIC DNA]</scope>
    <source>
        <strain evidence="10 11">UM487</strain>
    </source>
</reference>
<keyword evidence="7" id="KW-0472">Membrane</keyword>
<evidence type="ECO:0000256" key="6">
    <source>
        <dbReference type="SAM" id="MobiDB-lite"/>
    </source>
</evidence>
<feature type="binding site" evidence="4">
    <location>
        <position position="596"/>
    </location>
    <ligand>
        <name>Zn(2+)</name>
        <dbReference type="ChEBI" id="CHEBI:29105"/>
    </ligand>
</feature>
<comment type="caution">
    <text evidence="10">The sequence shown here is derived from an EMBL/GenBank/DDBJ whole genome shotgun (WGS) entry which is preliminary data.</text>
</comment>
<dbReference type="GO" id="GO:0046514">
    <property type="term" value="P:ceramide catabolic process"/>
    <property type="evidence" value="ECO:0007669"/>
    <property type="project" value="InterPro"/>
</dbReference>
<feature type="binding site" evidence="4">
    <location>
        <position position="552"/>
    </location>
    <ligand>
        <name>Zn(2+)</name>
        <dbReference type="ChEBI" id="CHEBI:29105"/>
    </ligand>
</feature>
<feature type="binding site" evidence="4">
    <location>
        <position position="306"/>
    </location>
    <ligand>
        <name>Zn(2+)</name>
        <dbReference type="ChEBI" id="CHEBI:29105"/>
    </ligand>
</feature>
<dbReference type="GO" id="GO:0046872">
    <property type="term" value="F:metal ion binding"/>
    <property type="evidence" value="ECO:0007669"/>
    <property type="project" value="UniProtKB-KW"/>
</dbReference>
<dbReference type="Pfam" id="PF17048">
    <property type="entry name" value="Ceramidse_alk_C"/>
    <property type="match status" value="1"/>
</dbReference>
<comment type="cofactor">
    <cofactor evidence="4">
        <name>Zn(2+)</name>
        <dbReference type="ChEBI" id="CHEBI:29105"/>
    </cofactor>
    <text evidence="4">Binds 1 zinc ion per subunit.</text>
</comment>
<evidence type="ECO:0000256" key="3">
    <source>
        <dbReference type="PIRSR" id="PIRSR606823-1"/>
    </source>
</evidence>
<proteinExistence type="inferred from homology"/>
<dbReference type="OrthoDB" id="191371at2759"/>
<keyword evidence="5" id="KW-0746">Sphingolipid metabolism</keyword>
<keyword evidence="2 5" id="KW-0378">Hydrolase</keyword>
<evidence type="ECO:0000256" key="5">
    <source>
        <dbReference type="RuleBase" id="RU366019"/>
    </source>
</evidence>
<keyword evidence="11" id="KW-1185">Reference proteome</keyword>
<keyword evidence="4" id="KW-0862">Zinc</keyword>
<feature type="region of interest" description="Disordered" evidence="6">
    <location>
        <begin position="1"/>
        <end position="24"/>
    </location>
</feature>
<dbReference type="GO" id="GO:0017040">
    <property type="term" value="F:N-acylsphingosine amidohydrolase activity"/>
    <property type="evidence" value="ECO:0007669"/>
    <property type="project" value="UniProtKB-UniRule"/>
</dbReference>
<feature type="active site" description="Nucleophile" evidence="3">
    <location>
        <position position="356"/>
    </location>
</feature>
<evidence type="ECO:0000313" key="11">
    <source>
        <dbReference type="Proteomes" id="UP000243081"/>
    </source>
</evidence>
<dbReference type="AlphaFoldDB" id="A0A179I0Q5"/>
<dbReference type="Proteomes" id="UP000243081">
    <property type="component" value="Unassembled WGS sequence"/>
</dbReference>
<accession>A0A179I0Q5</accession>
<keyword evidence="5" id="KW-0443">Lipid metabolism</keyword>
<protein>
    <recommendedName>
        <fullName evidence="5">Neutral ceramidase</fullName>
        <ecNumber evidence="5">3.5.1.23</ecNumber>
    </recommendedName>
</protein>
<dbReference type="EC" id="3.5.1.23" evidence="5"/>
<dbReference type="GO" id="GO:0005576">
    <property type="term" value="C:extracellular region"/>
    <property type="evidence" value="ECO:0007669"/>
    <property type="project" value="TreeGrafter"/>
</dbReference>
<dbReference type="PANTHER" id="PTHR12670">
    <property type="entry name" value="CERAMIDASE"/>
    <property type="match status" value="1"/>
</dbReference>
<evidence type="ECO:0000313" key="10">
    <source>
        <dbReference type="EMBL" id="OAQ95784.1"/>
    </source>
</evidence>
<dbReference type="GO" id="GO:0046512">
    <property type="term" value="P:sphingosine biosynthetic process"/>
    <property type="evidence" value="ECO:0007669"/>
    <property type="project" value="TreeGrafter"/>
</dbReference>
<dbReference type="InterPro" id="IPR031329">
    <property type="entry name" value="NEUT/ALK_ceramidase_N"/>
</dbReference>
<dbReference type="Gene3D" id="2.60.40.2300">
    <property type="entry name" value="Neutral/alkaline non-lysosomal ceramidase, C-terminal domain"/>
    <property type="match status" value="1"/>
</dbReference>
<feature type="binding site" evidence="4">
    <location>
        <position position="190"/>
    </location>
    <ligand>
        <name>Zn(2+)</name>
        <dbReference type="ChEBI" id="CHEBI:29105"/>
    </ligand>
</feature>
<comment type="similarity">
    <text evidence="1 5">Belongs to the neutral ceramidase family.</text>
</comment>
<dbReference type="PANTHER" id="PTHR12670:SF1">
    <property type="entry name" value="NEUTRAL CERAMIDASE"/>
    <property type="match status" value="1"/>
</dbReference>
<evidence type="ECO:0000256" key="1">
    <source>
        <dbReference type="ARBA" id="ARBA00009835"/>
    </source>
</evidence>
<feature type="transmembrane region" description="Helical" evidence="7">
    <location>
        <begin position="34"/>
        <end position="57"/>
    </location>
</feature>
<feature type="domain" description="Neutral/alkaline non-lysosomal ceramidase N-terminal" evidence="8">
    <location>
        <begin position="95"/>
        <end position="625"/>
    </location>
</feature>
<gene>
    <name evidence="10" type="ORF">LLEC1_04978</name>
</gene>
<dbReference type="Pfam" id="PF04734">
    <property type="entry name" value="Ceramidase_alk"/>
    <property type="match status" value="1"/>
</dbReference>
<dbReference type="InterPro" id="IPR031331">
    <property type="entry name" value="NEUT/ALK_ceramidase_C"/>
</dbReference>
<name>A0A179I0Q5_CORDF</name>
<sequence>MASPEKTSKPLPGKSILKNPRKPLVKPRRLRSSLCCNCIVSLVLAIAFVIATLRIFGTSTDLRPWSRLGDWGAYEFEDTDEPHPDLPAPHETDRYLLGAGKADITGPVVELNMMGYADTNQIGSGVRQRLYSRAFIVGDLDNPKDRFVYLVLDTQSGDTAVRFGILKGLQKLGPAYSMYNHDNLAVTATHSHSGPGAWLNYLLPQITSKGFDKQSYQAIVDGCLLSIQRAHESLAAGTLTVGKTKIFGANINRSLFSYYANPEEERARYNMSIQDDGSVEKEITVLKFQRAADGKNIGILTWFPTHGTSMQANNTLITGDNKGLAADLFERRVRGGSGETDDFVAGFSQANMGDASPNVLGAYCEDTGEPCDWKTSSCSDGRPGSCRSRGPFFLKNDRGASSCFEIARLQVEGAMRVYKELNEKENNVRGVGVKAIHEFHDMAGYEFMLPNGTMARTCPAALGYSFGGGTSDEPGHFDLIQHGSNVTNSSPVWRVVRWLLKPPSQQQMDCQYPKPIILDVGEVGRPYEWTPNIVDVQTFRVGQLLIVVSPGEATTMAGRRWKEAVASQSKEQMKEDLGGQEPIVVIGAPSNSYTHYITTEQEYKIQRYEGASTLYGAHTLAAYVNRTLETLHYLKATHATSRTGRKVRRLPPDNSRKSLSFITGVVFDRTWSGPYGSVSEDVAKARFRRGETVTARFVGANPRNNLRLEETYAAVEHRAPGQEAWTRVRDDSDWALVFRWKRLSGLRGTSEVTLEWEVEDWAAEGEYRLRYYGDAKAFWGKITAFEGASSTFHIG</sequence>
<keyword evidence="7" id="KW-1133">Transmembrane helix</keyword>